<dbReference type="Proteomes" id="UP000664940">
    <property type="component" value="Unassembled WGS sequence"/>
</dbReference>
<protein>
    <submittedName>
        <fullName evidence="2">Uncharacterized protein</fullName>
    </submittedName>
</protein>
<proteinExistence type="predicted"/>
<reference evidence="2 3" key="1">
    <citation type="journal article" date="2020" name="Nature">
        <title>Six reference-quality genomes reveal evolution of bat adaptations.</title>
        <authorList>
            <person name="Jebb D."/>
            <person name="Huang Z."/>
            <person name="Pippel M."/>
            <person name="Hughes G.M."/>
            <person name="Lavrichenko K."/>
            <person name="Devanna P."/>
            <person name="Winkler S."/>
            <person name="Jermiin L.S."/>
            <person name="Skirmuntt E.C."/>
            <person name="Katzourakis A."/>
            <person name="Burkitt-Gray L."/>
            <person name="Ray D.A."/>
            <person name="Sullivan K.A.M."/>
            <person name="Roscito J.G."/>
            <person name="Kirilenko B.M."/>
            <person name="Davalos L.M."/>
            <person name="Corthals A.P."/>
            <person name="Power M.L."/>
            <person name="Jones G."/>
            <person name="Ransome R.D."/>
            <person name="Dechmann D.K.N."/>
            <person name="Locatelli A.G."/>
            <person name="Puechmaille S.J."/>
            <person name="Fedrigo O."/>
            <person name="Jarvis E.D."/>
            <person name="Hiller M."/>
            <person name="Vernes S.C."/>
            <person name="Myers E.W."/>
            <person name="Teeling E.C."/>
        </authorList>
    </citation>
    <scope>NUCLEOTIDE SEQUENCE [LARGE SCALE GENOMIC DNA]</scope>
    <source>
        <strain evidence="2">Bat1K_MPI-CBG_1</strain>
    </source>
</reference>
<evidence type="ECO:0000313" key="3">
    <source>
        <dbReference type="Proteomes" id="UP000664940"/>
    </source>
</evidence>
<gene>
    <name evidence="2" type="ORF">HJG60_010684</name>
</gene>
<feature type="region of interest" description="Disordered" evidence="1">
    <location>
        <begin position="99"/>
        <end position="140"/>
    </location>
</feature>
<name>A0A834ALS5_9CHIR</name>
<dbReference type="AlphaFoldDB" id="A0A834ALS5"/>
<evidence type="ECO:0000313" key="2">
    <source>
        <dbReference type="EMBL" id="KAF6114750.1"/>
    </source>
</evidence>
<comment type="caution">
    <text evidence="2">The sequence shown here is derived from an EMBL/GenBank/DDBJ whole genome shotgun (WGS) entry which is preliminary data.</text>
</comment>
<dbReference type="EMBL" id="JABVXQ010000004">
    <property type="protein sequence ID" value="KAF6114750.1"/>
    <property type="molecule type" value="Genomic_DNA"/>
</dbReference>
<organism evidence="2 3">
    <name type="scientific">Phyllostomus discolor</name>
    <name type="common">pale spear-nosed bat</name>
    <dbReference type="NCBI Taxonomy" id="89673"/>
    <lineage>
        <taxon>Eukaryota</taxon>
        <taxon>Metazoa</taxon>
        <taxon>Chordata</taxon>
        <taxon>Craniata</taxon>
        <taxon>Vertebrata</taxon>
        <taxon>Euteleostomi</taxon>
        <taxon>Mammalia</taxon>
        <taxon>Eutheria</taxon>
        <taxon>Laurasiatheria</taxon>
        <taxon>Chiroptera</taxon>
        <taxon>Yangochiroptera</taxon>
        <taxon>Phyllostomidae</taxon>
        <taxon>Phyllostominae</taxon>
        <taxon>Phyllostomus</taxon>
    </lineage>
</organism>
<sequence>MGKALLRTTFWTHARSFDFDGCGSCLGEKNANKYCNCKLALESTSKIVRVELHLRPEFPSQSIPEDPCVLIRVLVYMVPFTGIASHSLLRSLSGWVHAHTPTRARTPSPELRVGRPDRRQLPSPGLATNPSWEENFTRPK</sequence>
<accession>A0A834ALS5</accession>
<evidence type="ECO:0000256" key="1">
    <source>
        <dbReference type="SAM" id="MobiDB-lite"/>
    </source>
</evidence>